<dbReference type="RefSeq" id="WP_101248782.1">
    <property type="nucleotide sequence ID" value="NZ_PIUM01000001.1"/>
</dbReference>
<sequence length="206" mass="22915">MLKRPAFHIDLKTCTGCKTCMVACKDKHDLPEGVKWRRVTEYSGGNWVRQTDGTFAQDVFGYYMSISCNHCEDPICVRSCPTTAMHKDECGIVKVDHAKCVGCRYCEMACPYRAPQFNPQIGMMTKCDFCEDFQLQGKAPACVAACPCRSLTFGEYDELKARFGEATTVAPLPEPTITQPSLVVTPGRTAKAAHSDRGRIRNPEEL</sequence>
<dbReference type="PROSITE" id="PS00198">
    <property type="entry name" value="4FE4S_FER_1"/>
    <property type="match status" value="1"/>
</dbReference>
<feature type="domain" description="4Fe-4S ferredoxin-type" evidence="11">
    <location>
        <begin position="91"/>
        <end position="120"/>
    </location>
</feature>
<comment type="cofactor">
    <cofactor evidence="1">
        <name>[4Fe-4S] cluster</name>
        <dbReference type="ChEBI" id="CHEBI:49883"/>
    </cofactor>
</comment>
<dbReference type="PANTHER" id="PTHR43177:SF5">
    <property type="entry name" value="ANAEROBIC DIMETHYL SULFOXIDE REDUCTASE CHAIN B-RELATED"/>
    <property type="match status" value="1"/>
</dbReference>
<dbReference type="InterPro" id="IPR050954">
    <property type="entry name" value="ET_IronSulfur_Cluster-Binding"/>
</dbReference>
<evidence type="ECO:0000256" key="3">
    <source>
        <dbReference type="ARBA" id="ARBA00022448"/>
    </source>
</evidence>
<comment type="function">
    <text evidence="2">Electron transfer subunit of the terminal reductase during anaerobic growth on various sulfoxide and N-oxide compounds.</text>
</comment>
<evidence type="ECO:0000256" key="6">
    <source>
        <dbReference type="ARBA" id="ARBA00022737"/>
    </source>
</evidence>
<keyword evidence="6" id="KW-0677">Repeat</keyword>
<dbReference type="InterPro" id="IPR017896">
    <property type="entry name" value="4Fe4S_Fe-S-bd"/>
</dbReference>
<dbReference type="Pfam" id="PF13247">
    <property type="entry name" value="Fer4_11"/>
    <property type="match status" value="1"/>
</dbReference>
<evidence type="ECO:0000256" key="2">
    <source>
        <dbReference type="ARBA" id="ARBA00003584"/>
    </source>
</evidence>
<dbReference type="CDD" id="cd16371">
    <property type="entry name" value="DMSOR_beta_like"/>
    <property type="match status" value="1"/>
</dbReference>
<dbReference type="InterPro" id="IPR017900">
    <property type="entry name" value="4Fe4S_Fe_S_CS"/>
</dbReference>
<dbReference type="Gene3D" id="3.30.70.20">
    <property type="match status" value="2"/>
</dbReference>
<evidence type="ECO:0000256" key="10">
    <source>
        <dbReference type="SAM" id="MobiDB-lite"/>
    </source>
</evidence>
<feature type="region of interest" description="Disordered" evidence="10">
    <location>
        <begin position="186"/>
        <end position="206"/>
    </location>
</feature>
<keyword evidence="3" id="KW-0813">Transport</keyword>
<evidence type="ECO:0000256" key="8">
    <source>
        <dbReference type="ARBA" id="ARBA00023004"/>
    </source>
</evidence>
<dbReference type="Proteomes" id="UP000233293">
    <property type="component" value="Unassembled WGS sequence"/>
</dbReference>
<dbReference type="InterPro" id="IPR014297">
    <property type="entry name" value="DMSO_DmsB"/>
</dbReference>
<gene>
    <name evidence="12" type="primary">dmsB</name>
    <name evidence="12" type="ORF">CWS72_01530</name>
</gene>
<accession>A0A2N3Q1L1</accession>
<reference evidence="13" key="1">
    <citation type="submission" date="2017-12" db="EMBL/GenBank/DDBJ databases">
        <title>Draft genome sequence of Telmatospirillum siberiense 26-4b1T, an acidotolerant peatland alphaproteobacterium potentially involved in sulfur cycling.</title>
        <authorList>
            <person name="Hausmann B."/>
            <person name="Pjevac P."/>
            <person name="Schreck K."/>
            <person name="Herbold C.W."/>
            <person name="Daims H."/>
            <person name="Wagner M."/>
            <person name="Pester M."/>
            <person name="Loy A."/>
        </authorList>
    </citation>
    <scope>NUCLEOTIDE SEQUENCE [LARGE SCALE GENOMIC DNA]</scope>
    <source>
        <strain evidence="13">26-4b1</strain>
    </source>
</reference>
<evidence type="ECO:0000256" key="4">
    <source>
        <dbReference type="ARBA" id="ARBA00022485"/>
    </source>
</evidence>
<keyword evidence="9" id="KW-0411">Iron-sulfur</keyword>
<evidence type="ECO:0000256" key="1">
    <source>
        <dbReference type="ARBA" id="ARBA00001966"/>
    </source>
</evidence>
<dbReference type="AlphaFoldDB" id="A0A2N3Q1L1"/>
<organism evidence="12 13">
    <name type="scientific">Telmatospirillum siberiense</name>
    <dbReference type="NCBI Taxonomy" id="382514"/>
    <lineage>
        <taxon>Bacteria</taxon>
        <taxon>Pseudomonadati</taxon>
        <taxon>Pseudomonadota</taxon>
        <taxon>Alphaproteobacteria</taxon>
        <taxon>Rhodospirillales</taxon>
        <taxon>Rhodospirillaceae</taxon>
        <taxon>Telmatospirillum</taxon>
    </lineage>
</organism>
<proteinExistence type="predicted"/>
<evidence type="ECO:0000313" key="13">
    <source>
        <dbReference type="Proteomes" id="UP000233293"/>
    </source>
</evidence>
<dbReference type="OrthoDB" id="9779457at2"/>
<dbReference type="GO" id="GO:0046872">
    <property type="term" value="F:metal ion binding"/>
    <property type="evidence" value="ECO:0007669"/>
    <property type="project" value="UniProtKB-KW"/>
</dbReference>
<dbReference type="EMBL" id="PIUM01000001">
    <property type="protein sequence ID" value="PKU26550.1"/>
    <property type="molecule type" value="Genomic_DNA"/>
</dbReference>
<dbReference type="PROSITE" id="PS51379">
    <property type="entry name" value="4FE4S_FER_2"/>
    <property type="match status" value="2"/>
</dbReference>
<protein>
    <submittedName>
        <fullName evidence="12">Dimethylsulfoxide reductase, chain B</fullName>
    </submittedName>
</protein>
<comment type="caution">
    <text evidence="12">The sequence shown here is derived from an EMBL/GenBank/DDBJ whole genome shotgun (WGS) entry which is preliminary data.</text>
</comment>
<evidence type="ECO:0000256" key="9">
    <source>
        <dbReference type="ARBA" id="ARBA00023014"/>
    </source>
</evidence>
<keyword evidence="8" id="KW-0408">Iron</keyword>
<keyword evidence="13" id="KW-1185">Reference proteome</keyword>
<evidence type="ECO:0000256" key="5">
    <source>
        <dbReference type="ARBA" id="ARBA00022723"/>
    </source>
</evidence>
<dbReference type="NCBIfam" id="TIGR02951">
    <property type="entry name" value="DMSO_dmsB"/>
    <property type="match status" value="1"/>
</dbReference>
<evidence type="ECO:0000256" key="7">
    <source>
        <dbReference type="ARBA" id="ARBA00022982"/>
    </source>
</evidence>
<dbReference type="PANTHER" id="PTHR43177">
    <property type="entry name" value="PROTEIN NRFC"/>
    <property type="match status" value="1"/>
</dbReference>
<dbReference type="GO" id="GO:0051539">
    <property type="term" value="F:4 iron, 4 sulfur cluster binding"/>
    <property type="evidence" value="ECO:0007669"/>
    <property type="project" value="UniProtKB-KW"/>
</dbReference>
<feature type="domain" description="4Fe-4S ferredoxin-type" evidence="11">
    <location>
        <begin position="5"/>
        <end position="33"/>
    </location>
</feature>
<name>A0A2N3Q1L1_9PROT</name>
<keyword evidence="4" id="KW-0004">4Fe-4S</keyword>
<keyword evidence="7" id="KW-0249">Electron transport</keyword>
<feature type="compositionally biased region" description="Basic and acidic residues" evidence="10">
    <location>
        <begin position="193"/>
        <end position="206"/>
    </location>
</feature>
<dbReference type="SUPFAM" id="SSF54862">
    <property type="entry name" value="4Fe-4S ferredoxins"/>
    <property type="match status" value="1"/>
</dbReference>
<keyword evidence="5" id="KW-0479">Metal-binding</keyword>
<evidence type="ECO:0000259" key="11">
    <source>
        <dbReference type="PROSITE" id="PS51379"/>
    </source>
</evidence>
<evidence type="ECO:0000313" key="12">
    <source>
        <dbReference type="EMBL" id="PKU26550.1"/>
    </source>
</evidence>